<name>A0A9E6R889_9HYPH</name>
<reference evidence="3" key="1">
    <citation type="submission" date="2021-08" db="EMBL/GenBank/DDBJ databases">
        <authorList>
            <person name="Zhang H."/>
            <person name="Xu M."/>
            <person name="Yu Z."/>
            <person name="Yang L."/>
            <person name="Cai Y."/>
        </authorList>
    </citation>
    <scope>NUCLEOTIDE SEQUENCE</scope>
    <source>
        <strain evidence="3">CHL1</strain>
    </source>
</reference>
<feature type="transmembrane region" description="Helical" evidence="2">
    <location>
        <begin position="197"/>
        <end position="215"/>
    </location>
</feature>
<dbReference type="AlphaFoldDB" id="A0A9E6R889"/>
<feature type="compositionally biased region" description="Basic and acidic residues" evidence="1">
    <location>
        <begin position="311"/>
        <end position="326"/>
    </location>
</feature>
<dbReference type="KEGG" id="cmet:K6K41_15405"/>
<feature type="region of interest" description="Disordered" evidence="1">
    <location>
        <begin position="300"/>
        <end position="327"/>
    </location>
</feature>
<dbReference type="EMBL" id="CP081869">
    <property type="protein sequence ID" value="QZN98452.1"/>
    <property type="molecule type" value="Genomic_DNA"/>
</dbReference>
<evidence type="ECO:0000256" key="2">
    <source>
        <dbReference type="SAM" id="Phobius"/>
    </source>
</evidence>
<dbReference type="Proteomes" id="UP000825701">
    <property type="component" value="Chromosome"/>
</dbReference>
<keyword evidence="2" id="KW-0812">Transmembrane</keyword>
<dbReference type="RefSeq" id="WP_261401377.1">
    <property type="nucleotide sequence ID" value="NZ_CP081869.1"/>
</dbReference>
<accession>A0A9E6R889</accession>
<gene>
    <name evidence="3" type="ORF">K6K41_15405</name>
</gene>
<evidence type="ECO:0000313" key="4">
    <source>
        <dbReference type="Proteomes" id="UP000825701"/>
    </source>
</evidence>
<evidence type="ECO:0000313" key="3">
    <source>
        <dbReference type="EMBL" id="QZN98452.1"/>
    </source>
</evidence>
<organism evidence="3 4">
    <name type="scientific">Chenggangzhangella methanolivorans</name>
    <dbReference type="NCBI Taxonomy" id="1437009"/>
    <lineage>
        <taxon>Bacteria</taxon>
        <taxon>Pseudomonadati</taxon>
        <taxon>Pseudomonadota</taxon>
        <taxon>Alphaproteobacteria</taxon>
        <taxon>Hyphomicrobiales</taxon>
        <taxon>Methylopilaceae</taxon>
        <taxon>Chenggangzhangella</taxon>
    </lineage>
</organism>
<proteinExistence type="predicted"/>
<keyword evidence="2" id="KW-0472">Membrane</keyword>
<keyword evidence="2" id="KW-1133">Transmembrane helix</keyword>
<keyword evidence="4" id="KW-1185">Reference proteome</keyword>
<sequence length="359" mass="37089">MTNLADRVPFLSNGPVTADVRRTSYTGGFLNAGGTVAGGVALWQTMNAFASDSGSWRDALRGGFLAAGVGHQAAELSGFLANQPAGRAALQRLGFSMPGVDSYVASLLPRTNPRVPADTITDALPKGVARPVGTQFYDQPGWVRASSFLRAASVLVDGALLGDAIARGDNAEAFIFGVSATGGAVVLAAGVGYGGAAAGPIGAGLMLGAGIALTVKRDFDAQRRYEGAAADYLETAGLSREQAEALADYDRSGHVSAGPAIAQAMEAGGLDPSTFLDTARDQNLDPEGLSDLVSATHEMEPLEGSEGAEVYSDRLAPDDRERDRVGPRGVVIRAPEVQDLADLREHAEEIYGRPVFGVG</sequence>
<feature type="transmembrane region" description="Helical" evidence="2">
    <location>
        <begin position="173"/>
        <end position="191"/>
    </location>
</feature>
<evidence type="ECO:0000256" key="1">
    <source>
        <dbReference type="SAM" id="MobiDB-lite"/>
    </source>
</evidence>
<protein>
    <submittedName>
        <fullName evidence="3">Uncharacterized protein</fullName>
    </submittedName>
</protein>